<dbReference type="PANTHER" id="PTHR23512:SF3">
    <property type="entry name" value="MAJOR FACILITATOR SUPERFAMILY DOMAIN-CONTAINING PROTEIN 1"/>
    <property type="match status" value="1"/>
</dbReference>
<dbReference type="SUPFAM" id="SSF103473">
    <property type="entry name" value="MFS general substrate transporter"/>
    <property type="match status" value="1"/>
</dbReference>
<dbReference type="InterPro" id="IPR020846">
    <property type="entry name" value="MFS_dom"/>
</dbReference>
<comment type="catalytic activity">
    <reaction evidence="8">
        <text>L-lysyl-L-alanine(out) = L-lysyl-L-alanine(in)</text>
        <dbReference type="Rhea" id="RHEA:79399"/>
        <dbReference type="ChEBI" id="CHEBI:229954"/>
    </reaction>
</comment>
<evidence type="ECO:0000256" key="13">
    <source>
        <dbReference type="ARBA" id="ARBA00044893"/>
    </source>
</evidence>
<evidence type="ECO:0000256" key="22">
    <source>
        <dbReference type="ARBA" id="ARBA00045018"/>
    </source>
</evidence>
<keyword evidence="3" id="KW-0813">Transport</keyword>
<evidence type="ECO:0000256" key="25">
    <source>
        <dbReference type="SAM" id="Phobius"/>
    </source>
</evidence>
<evidence type="ECO:0000313" key="28">
    <source>
        <dbReference type="EMBL" id="KAJ3256392.1"/>
    </source>
</evidence>
<feature type="transmembrane region" description="Helical" evidence="25">
    <location>
        <begin position="308"/>
        <end position="325"/>
    </location>
</feature>
<protein>
    <recommendedName>
        <fullName evidence="21">Lysosomal dipeptide transporter MFSD1</fullName>
    </recommendedName>
    <alternativeName>
        <fullName evidence="22">Major facilitator superfamily domain-containing protein 1</fullName>
    </alternativeName>
</protein>
<comment type="catalytic activity">
    <reaction evidence="14">
        <text>L-aspartyl-L-lysine(out) = L-aspartyl-L-lysine(in)</text>
        <dbReference type="Rhea" id="RHEA:79411"/>
        <dbReference type="ChEBI" id="CHEBI:229953"/>
    </reaction>
</comment>
<comment type="subunit">
    <text evidence="24">Homodimer. Interacts with lysosomal protein GLMP (via lumenal domain); the interaction starts while both proteins are still in the endoplasmic reticulum and is required for stabilization of MFSD1 in lysosomes but has no direct effect on its targeting to lysosomes or transporter activity.</text>
</comment>
<evidence type="ECO:0000256" key="3">
    <source>
        <dbReference type="ARBA" id="ARBA00022448"/>
    </source>
</evidence>
<dbReference type="InterPro" id="IPR036259">
    <property type="entry name" value="MFS_trans_sf"/>
</dbReference>
<name>A0AAD5UJD3_9FUNG</name>
<keyword evidence="26" id="KW-0732">Signal</keyword>
<dbReference type="PANTHER" id="PTHR23512">
    <property type="entry name" value="MAJOR FACILITATOR SUPERFAMILY DOMAIN-CONTAINING PROTEIN 1"/>
    <property type="match status" value="1"/>
</dbReference>
<evidence type="ECO:0000256" key="7">
    <source>
        <dbReference type="ARBA" id="ARBA00023228"/>
    </source>
</evidence>
<dbReference type="InterPro" id="IPR052187">
    <property type="entry name" value="MFSD1"/>
</dbReference>
<dbReference type="EMBL" id="JADGKB010000051">
    <property type="protein sequence ID" value="KAJ3256392.1"/>
    <property type="molecule type" value="Genomic_DNA"/>
</dbReference>
<evidence type="ECO:0000256" key="16">
    <source>
        <dbReference type="ARBA" id="ARBA00044900"/>
    </source>
</evidence>
<dbReference type="Pfam" id="PF07690">
    <property type="entry name" value="MFS_1"/>
    <property type="match status" value="2"/>
</dbReference>
<evidence type="ECO:0000256" key="8">
    <source>
        <dbReference type="ARBA" id="ARBA00044876"/>
    </source>
</evidence>
<keyword evidence="7" id="KW-0458">Lysosome</keyword>
<evidence type="ECO:0000256" key="23">
    <source>
        <dbReference type="ARBA" id="ARBA00045709"/>
    </source>
</evidence>
<dbReference type="AlphaFoldDB" id="A0AAD5UJD3"/>
<dbReference type="Gene3D" id="1.20.1250.20">
    <property type="entry name" value="MFS general substrate transporter like domains"/>
    <property type="match status" value="2"/>
</dbReference>
<evidence type="ECO:0000259" key="27">
    <source>
        <dbReference type="PROSITE" id="PS50850"/>
    </source>
</evidence>
<organism evidence="28 29">
    <name type="scientific">Boothiomyces macroporosus</name>
    <dbReference type="NCBI Taxonomy" id="261099"/>
    <lineage>
        <taxon>Eukaryota</taxon>
        <taxon>Fungi</taxon>
        <taxon>Fungi incertae sedis</taxon>
        <taxon>Chytridiomycota</taxon>
        <taxon>Chytridiomycota incertae sedis</taxon>
        <taxon>Chytridiomycetes</taxon>
        <taxon>Rhizophydiales</taxon>
        <taxon>Terramycetaceae</taxon>
        <taxon>Boothiomyces</taxon>
    </lineage>
</organism>
<evidence type="ECO:0000256" key="4">
    <source>
        <dbReference type="ARBA" id="ARBA00022692"/>
    </source>
</evidence>
<comment type="catalytic activity">
    <reaction evidence="20">
        <text>L-lysyl-glycine(out) = L-lysyl-glycine(in)</text>
        <dbReference type="Rhea" id="RHEA:79407"/>
        <dbReference type="ChEBI" id="CHEBI:191202"/>
    </reaction>
</comment>
<comment type="catalytic activity">
    <reaction evidence="17">
        <text>L-arginyl-glycine(out) = L-arginyl-glycine(in)</text>
        <dbReference type="Rhea" id="RHEA:79391"/>
        <dbReference type="ChEBI" id="CHEBI:229955"/>
    </reaction>
</comment>
<comment type="catalytic activity">
    <reaction evidence="13">
        <text>L-alpha-aminoacyl-L-lysine(out) = L-alpha-aminoacyl-L-lysine(in)</text>
        <dbReference type="Rhea" id="RHEA:79383"/>
        <dbReference type="ChEBI" id="CHEBI:229966"/>
    </reaction>
</comment>
<comment type="catalytic activity">
    <reaction evidence="12">
        <text>L-lysyl-L-alpha-amino acid(out) = L-lysyl-L-alpha-amino acid(in)</text>
        <dbReference type="Rhea" id="RHEA:79387"/>
        <dbReference type="ChEBI" id="CHEBI:229965"/>
    </reaction>
</comment>
<feature type="transmembrane region" description="Helical" evidence="25">
    <location>
        <begin position="79"/>
        <end position="98"/>
    </location>
</feature>
<sequence length="484" mass="52835">MFRNVFLATVLLLTGLLTAGNYYCYDLPAALNVPLRKWLDTEYNLYQTQINLLYSVYSLPNIILPLIGGVLIDKIGSNAMIVLFSSLVCVGQAIFAYGVERKHFIIMLIGRLVFGLGAESLDVGQAEITTKWFKGKGLAFALGANLSFARIATGLNDNISPYLALKYSLLTPFLTGLGIAITGLLSGLFLTQIHRIAPLETEYKPIESEIQDSGFDEDDQTGELIFENQDSSSESIENAVHFAQEEEVLSIDETFKLSQQKWYHDDAEMAGFGKCSLIVVMSIPDFISAVGSPICGLVVDYYGKRSQLMIISGVLLCTSLILMGFTELTPMIGMSLIGLAYSLFAATIWPCVPYLVESDQIATAYGLLATALNLALFGFPLIIAFVRSLSHTEDFTPTLIFLISLGVIATLCSLVMYYYERNEEDAASPARSIVSFVSSVGSISYHLRSADSDMTVKVMGDGIVIAVPTTKHKHQSPVADSPDL</sequence>
<evidence type="ECO:0000256" key="26">
    <source>
        <dbReference type="SAM" id="SignalP"/>
    </source>
</evidence>
<feature type="chain" id="PRO_5042266084" description="Lysosomal dipeptide transporter MFSD1" evidence="26">
    <location>
        <begin position="20"/>
        <end position="484"/>
    </location>
</feature>
<dbReference type="InterPro" id="IPR011701">
    <property type="entry name" value="MFS"/>
</dbReference>
<feature type="domain" description="Major facilitator superfamily (MFS) profile" evidence="27">
    <location>
        <begin position="7"/>
        <end position="424"/>
    </location>
</feature>
<evidence type="ECO:0000256" key="19">
    <source>
        <dbReference type="ARBA" id="ARBA00044919"/>
    </source>
</evidence>
<evidence type="ECO:0000256" key="14">
    <source>
        <dbReference type="ARBA" id="ARBA00044898"/>
    </source>
</evidence>
<keyword evidence="4 25" id="KW-0812">Transmembrane</keyword>
<evidence type="ECO:0000256" key="6">
    <source>
        <dbReference type="ARBA" id="ARBA00023136"/>
    </source>
</evidence>
<proteinExistence type="inferred from homology"/>
<feature type="transmembrane region" description="Helical" evidence="25">
    <location>
        <begin position="331"/>
        <end position="352"/>
    </location>
</feature>
<dbReference type="Proteomes" id="UP001210925">
    <property type="component" value="Unassembled WGS sequence"/>
</dbReference>
<accession>A0AAD5UJD3</accession>
<evidence type="ECO:0000256" key="21">
    <source>
        <dbReference type="ARBA" id="ARBA00044985"/>
    </source>
</evidence>
<evidence type="ECO:0000256" key="1">
    <source>
        <dbReference type="ARBA" id="ARBA00004155"/>
    </source>
</evidence>
<evidence type="ECO:0000256" key="12">
    <source>
        <dbReference type="ARBA" id="ARBA00044891"/>
    </source>
</evidence>
<comment type="catalytic activity">
    <reaction evidence="15">
        <text>L-arginyl-L-alpha-amino acid(out) = L-arginyl-L-alpha-amino acid(in)</text>
        <dbReference type="Rhea" id="RHEA:79371"/>
        <dbReference type="ChEBI" id="CHEBI:84315"/>
    </reaction>
</comment>
<comment type="catalytic activity">
    <reaction evidence="11">
        <text>L-alpha-aminoacyl-L-histidine(out) = L-alpha-aminoacyl-L-histidine(in)</text>
        <dbReference type="Rhea" id="RHEA:79375"/>
        <dbReference type="ChEBI" id="CHEBI:229967"/>
    </reaction>
</comment>
<feature type="transmembrane region" description="Helical" evidence="25">
    <location>
        <begin position="52"/>
        <end position="72"/>
    </location>
</feature>
<evidence type="ECO:0000256" key="17">
    <source>
        <dbReference type="ARBA" id="ARBA00044903"/>
    </source>
</evidence>
<feature type="signal peptide" evidence="26">
    <location>
        <begin position="1"/>
        <end position="19"/>
    </location>
</feature>
<reference evidence="28" key="1">
    <citation type="submission" date="2020-05" db="EMBL/GenBank/DDBJ databases">
        <title>Phylogenomic resolution of chytrid fungi.</title>
        <authorList>
            <person name="Stajich J.E."/>
            <person name="Amses K."/>
            <person name="Simmons R."/>
            <person name="Seto K."/>
            <person name="Myers J."/>
            <person name="Bonds A."/>
            <person name="Quandt C.A."/>
            <person name="Barry K."/>
            <person name="Liu P."/>
            <person name="Grigoriev I."/>
            <person name="Longcore J.E."/>
            <person name="James T.Y."/>
        </authorList>
    </citation>
    <scope>NUCLEOTIDE SEQUENCE</scope>
    <source>
        <strain evidence="28">PLAUS21</strain>
    </source>
</reference>
<evidence type="ECO:0000256" key="11">
    <source>
        <dbReference type="ARBA" id="ARBA00044884"/>
    </source>
</evidence>
<evidence type="ECO:0000256" key="2">
    <source>
        <dbReference type="ARBA" id="ARBA00008335"/>
    </source>
</evidence>
<feature type="transmembrane region" description="Helical" evidence="25">
    <location>
        <begin position="364"/>
        <end position="386"/>
    </location>
</feature>
<comment type="similarity">
    <text evidence="2">Belongs to the major facilitator superfamily.</text>
</comment>
<comment type="caution">
    <text evidence="28">The sequence shown here is derived from an EMBL/GenBank/DDBJ whole genome shotgun (WGS) entry which is preliminary data.</text>
</comment>
<evidence type="ECO:0000256" key="20">
    <source>
        <dbReference type="ARBA" id="ARBA00044924"/>
    </source>
</evidence>
<feature type="transmembrane region" description="Helical" evidence="25">
    <location>
        <begin position="398"/>
        <end position="419"/>
    </location>
</feature>
<comment type="function">
    <text evidence="23">Lysosomal dipeptide uniporter that selectively exports lysine, arginine or histidine-containing dipeptides with a net positive charge from the lysosome lumen into the cytosol. Could play a role in a specific type of protein O-glycosylation indirectly regulating macrophages migration and tissue invasion. Also essential for liver homeostasis.</text>
</comment>
<comment type="subcellular location">
    <subcellularLocation>
        <location evidence="1">Lysosome membrane</location>
        <topology evidence="1">Multi-pass membrane protein</topology>
    </subcellularLocation>
</comment>
<dbReference type="GO" id="GO:0022857">
    <property type="term" value="F:transmembrane transporter activity"/>
    <property type="evidence" value="ECO:0007669"/>
    <property type="project" value="InterPro"/>
</dbReference>
<evidence type="ECO:0000256" key="15">
    <source>
        <dbReference type="ARBA" id="ARBA00044899"/>
    </source>
</evidence>
<keyword evidence="5 25" id="KW-1133">Transmembrane helix</keyword>
<dbReference type="PROSITE" id="PS50850">
    <property type="entry name" value="MFS"/>
    <property type="match status" value="1"/>
</dbReference>
<comment type="catalytic activity">
    <reaction evidence="16">
        <text>L-lysyl-L-lysine(out) = L-lysyl-L-lysine(in)</text>
        <dbReference type="Rhea" id="RHEA:79403"/>
        <dbReference type="ChEBI" id="CHEBI:229956"/>
    </reaction>
</comment>
<keyword evidence="29" id="KW-1185">Reference proteome</keyword>
<comment type="catalytic activity">
    <reaction evidence="19">
        <text>L-alanyl-L-lysine(out) = L-alanyl-L-lysine(in)</text>
        <dbReference type="Rhea" id="RHEA:79415"/>
        <dbReference type="ChEBI" id="CHEBI:192470"/>
    </reaction>
</comment>
<evidence type="ECO:0000256" key="10">
    <source>
        <dbReference type="ARBA" id="ARBA00044881"/>
    </source>
</evidence>
<comment type="catalytic activity">
    <reaction evidence="9">
        <text>L-histidyl-glycine(out) = L-histidyl-glycine(in)</text>
        <dbReference type="Rhea" id="RHEA:79395"/>
        <dbReference type="ChEBI" id="CHEBI:229957"/>
    </reaction>
</comment>
<evidence type="ECO:0000256" key="18">
    <source>
        <dbReference type="ARBA" id="ARBA00044912"/>
    </source>
</evidence>
<evidence type="ECO:0000256" key="24">
    <source>
        <dbReference type="ARBA" id="ARBA00046376"/>
    </source>
</evidence>
<evidence type="ECO:0000313" key="29">
    <source>
        <dbReference type="Proteomes" id="UP001210925"/>
    </source>
</evidence>
<evidence type="ECO:0000256" key="9">
    <source>
        <dbReference type="ARBA" id="ARBA00044878"/>
    </source>
</evidence>
<gene>
    <name evidence="28" type="ORF">HK103_005521</name>
</gene>
<evidence type="ECO:0000256" key="5">
    <source>
        <dbReference type="ARBA" id="ARBA00022989"/>
    </source>
</evidence>
<feature type="transmembrane region" description="Helical" evidence="25">
    <location>
        <begin position="167"/>
        <end position="190"/>
    </location>
</feature>
<keyword evidence="6 25" id="KW-0472">Membrane</keyword>
<feature type="transmembrane region" description="Helical" evidence="25">
    <location>
        <begin position="137"/>
        <end position="155"/>
    </location>
</feature>
<comment type="catalytic activity">
    <reaction evidence="18">
        <text>L-histidyl-L-alpha-amino acid(out) = L-histidyl-L-alpha-amino acid(in)</text>
        <dbReference type="Rhea" id="RHEA:79379"/>
        <dbReference type="ChEBI" id="CHEBI:229964"/>
    </reaction>
</comment>
<comment type="catalytic activity">
    <reaction evidence="10">
        <text>L-alpha-aminoacyl-L-arginine(out) = L-alpha-aminoacyl-L-arginine(in)</text>
        <dbReference type="Rhea" id="RHEA:79367"/>
        <dbReference type="ChEBI" id="CHEBI:229968"/>
    </reaction>
</comment>